<evidence type="ECO:0000313" key="2">
    <source>
        <dbReference type="EMBL" id="KAA2218678.1"/>
    </source>
</evidence>
<dbReference type="RefSeq" id="WP_154917225.1">
    <property type="nucleotide sequence ID" value="NZ_VUOE01000001.1"/>
</dbReference>
<reference evidence="2 3" key="1">
    <citation type="submission" date="2019-09" db="EMBL/GenBank/DDBJ databases">
        <authorList>
            <person name="Khan S.A."/>
            <person name="Jeon C.O."/>
            <person name="Chun B.H."/>
            <person name="Jeong S.E."/>
        </authorList>
    </citation>
    <scope>NUCLEOTIDE SEQUENCE [LARGE SCALE GENOMIC DNA]</scope>
    <source>
        <strain evidence="2 3">KCTC 42508</strain>
    </source>
</reference>
<feature type="transmembrane region" description="Helical" evidence="1">
    <location>
        <begin position="32"/>
        <end position="52"/>
    </location>
</feature>
<evidence type="ECO:0008006" key="4">
    <source>
        <dbReference type="Google" id="ProtNLM"/>
    </source>
</evidence>
<name>A0A5B2TXG6_9FLAO</name>
<keyword evidence="1" id="KW-0812">Transmembrane</keyword>
<proteinExistence type="predicted"/>
<comment type="caution">
    <text evidence="2">The sequence shown here is derived from an EMBL/GenBank/DDBJ whole genome shotgun (WGS) entry which is preliminary data.</text>
</comment>
<feature type="transmembrane region" description="Helical" evidence="1">
    <location>
        <begin position="193"/>
        <end position="213"/>
    </location>
</feature>
<dbReference type="Proteomes" id="UP000323188">
    <property type="component" value="Unassembled WGS sequence"/>
</dbReference>
<dbReference type="AlphaFoldDB" id="A0A5B2TXG6"/>
<feature type="transmembrane region" description="Helical" evidence="1">
    <location>
        <begin position="139"/>
        <end position="161"/>
    </location>
</feature>
<accession>A0A5B2TXG6</accession>
<gene>
    <name evidence="2" type="ORF">F0361_03380</name>
</gene>
<feature type="transmembrane region" description="Helical" evidence="1">
    <location>
        <begin position="72"/>
        <end position="90"/>
    </location>
</feature>
<protein>
    <recommendedName>
        <fullName evidence="4">DUF998 domain-containing protein</fullName>
    </recommendedName>
</protein>
<feature type="transmembrane region" description="Helical" evidence="1">
    <location>
        <begin position="102"/>
        <end position="119"/>
    </location>
</feature>
<feature type="transmembrane region" description="Helical" evidence="1">
    <location>
        <begin position="168"/>
        <end position="187"/>
    </location>
</feature>
<evidence type="ECO:0000256" key="1">
    <source>
        <dbReference type="SAM" id="Phobius"/>
    </source>
</evidence>
<organism evidence="2 3">
    <name type="scientific">Maribacter flavus</name>
    <dbReference type="NCBI Taxonomy" id="1658664"/>
    <lineage>
        <taxon>Bacteria</taxon>
        <taxon>Pseudomonadati</taxon>
        <taxon>Bacteroidota</taxon>
        <taxon>Flavobacteriia</taxon>
        <taxon>Flavobacteriales</taxon>
        <taxon>Flavobacteriaceae</taxon>
        <taxon>Maribacter</taxon>
    </lineage>
</organism>
<sequence length="217" mass="25050">MDEIGTLVFLDANYSNYMELVNLKWIKNLKRFNVIGGVFFVLANSLAILFFYQEFGELPSTLIELIIKDYPSDWLVGIGNMVLGVSLYYASLTKMIKLKKFLLPEIFILLFSIALIAQSFYSPDLKLSENDNEIIKKGYLWVCAFTSILTISLTQFSFCVLQIKAKGIHSLFLIFTFVILLLGYSNNNNIVDSIIYYPIMFVQMVWVILYYNLEEPE</sequence>
<keyword evidence="1" id="KW-0472">Membrane</keyword>
<dbReference type="EMBL" id="VUOE01000001">
    <property type="protein sequence ID" value="KAA2218678.1"/>
    <property type="molecule type" value="Genomic_DNA"/>
</dbReference>
<keyword evidence="1" id="KW-1133">Transmembrane helix</keyword>
<evidence type="ECO:0000313" key="3">
    <source>
        <dbReference type="Proteomes" id="UP000323188"/>
    </source>
</evidence>